<gene>
    <name evidence="3" type="ORF">VitviT2T_006641</name>
</gene>
<evidence type="ECO:0000313" key="4">
    <source>
        <dbReference type="Proteomes" id="UP001227230"/>
    </source>
</evidence>
<feature type="region of interest" description="Disordered" evidence="1">
    <location>
        <begin position="1"/>
        <end position="20"/>
    </location>
</feature>
<dbReference type="EMBL" id="CP126652">
    <property type="protein sequence ID" value="WJZ87245.1"/>
    <property type="molecule type" value="Genomic_DNA"/>
</dbReference>
<evidence type="ECO:0000313" key="3">
    <source>
        <dbReference type="EMBL" id="WJZ87245.1"/>
    </source>
</evidence>
<evidence type="ECO:0000256" key="1">
    <source>
        <dbReference type="SAM" id="MobiDB-lite"/>
    </source>
</evidence>
<keyword evidence="4" id="KW-1185">Reference proteome</keyword>
<dbReference type="Pfam" id="PF13266">
    <property type="entry name" value="DUF4057"/>
    <property type="match status" value="1"/>
</dbReference>
<proteinExistence type="predicted"/>
<protein>
    <recommendedName>
        <fullName evidence="2">DUF4057 domain-containing protein</fullName>
    </recommendedName>
</protein>
<dbReference type="InterPro" id="IPR025131">
    <property type="entry name" value="DUF4057"/>
</dbReference>
<sequence>MTTFANREREKEDDNANEKASHFHYRSAYVVGSSFGGFFGYQFRNLPLRCSFSPAPLDGISKVLHRGRINDEEVDDLLKMKPCSRYKLKNVTGNCIFVGDAKDGTSESGIANLINKTRGHNY</sequence>
<organism evidence="3 4">
    <name type="scientific">Vitis vinifera</name>
    <name type="common">Grape</name>
    <dbReference type="NCBI Taxonomy" id="29760"/>
    <lineage>
        <taxon>Eukaryota</taxon>
        <taxon>Viridiplantae</taxon>
        <taxon>Streptophyta</taxon>
        <taxon>Embryophyta</taxon>
        <taxon>Tracheophyta</taxon>
        <taxon>Spermatophyta</taxon>
        <taxon>Magnoliopsida</taxon>
        <taxon>eudicotyledons</taxon>
        <taxon>Gunneridae</taxon>
        <taxon>Pentapetalae</taxon>
        <taxon>rosids</taxon>
        <taxon>Vitales</taxon>
        <taxon>Vitaceae</taxon>
        <taxon>Viteae</taxon>
        <taxon>Vitis</taxon>
    </lineage>
</organism>
<reference evidence="3 4" key="1">
    <citation type="journal article" date="2023" name="Hortic Res">
        <title>The complete reference genome for grapevine (Vitis vinifera L.) genetics and breeding.</title>
        <authorList>
            <person name="Shi X."/>
            <person name="Cao S."/>
            <person name="Wang X."/>
            <person name="Huang S."/>
            <person name="Wang Y."/>
            <person name="Liu Z."/>
            <person name="Liu W."/>
            <person name="Leng X."/>
            <person name="Peng Y."/>
            <person name="Wang N."/>
            <person name="Wang Y."/>
            <person name="Ma Z."/>
            <person name="Xu X."/>
            <person name="Zhang F."/>
            <person name="Xue H."/>
            <person name="Zhong H."/>
            <person name="Wang Y."/>
            <person name="Zhang K."/>
            <person name="Velt A."/>
            <person name="Avia K."/>
            <person name="Holtgrawe D."/>
            <person name="Grimplet J."/>
            <person name="Matus J.T."/>
            <person name="Ware D."/>
            <person name="Wu X."/>
            <person name="Wang H."/>
            <person name="Liu C."/>
            <person name="Fang Y."/>
            <person name="Rustenholz C."/>
            <person name="Cheng Z."/>
            <person name="Xiao H."/>
            <person name="Zhou Y."/>
        </authorList>
    </citation>
    <scope>NUCLEOTIDE SEQUENCE [LARGE SCALE GENOMIC DNA]</scope>
    <source>
        <strain evidence="4">cv. Pinot noir / PN40024</strain>
        <tissue evidence="3">Leaf</tissue>
    </source>
</reference>
<dbReference type="Proteomes" id="UP001227230">
    <property type="component" value="Chromosome 5"/>
</dbReference>
<accession>A0ABY9BZ07</accession>
<feature type="domain" description="DUF4057" evidence="2">
    <location>
        <begin position="53"/>
        <end position="118"/>
    </location>
</feature>
<evidence type="ECO:0000259" key="2">
    <source>
        <dbReference type="Pfam" id="PF13266"/>
    </source>
</evidence>
<name>A0ABY9BZ07_VITVI</name>